<feature type="domain" description="HTH tetR-type" evidence="3">
    <location>
        <begin position="6"/>
        <end position="66"/>
    </location>
</feature>
<sequence length="203" mass="24000">MNSKREDVHEALLESFKKLILKNNFDKITIKMITDGAGLIRPTFYNHFADKYEVLEQICYNDIFKGSEMLINNKMPYEAIHYMFSRIENNKEFYLKAIKVTGQNSFEEIISSNLTNMFKELFDQYGNNPRNYEEQFSIDDIAEYYSRGLTFIIKRWIEDGIKVSAKALTKKYEILVTNSLDDIIHKRIECTNREKLTIKDNTI</sequence>
<organism evidence="4 5">
    <name type="scientific">Clostridium hominis</name>
    <dbReference type="NCBI Taxonomy" id="2763036"/>
    <lineage>
        <taxon>Bacteria</taxon>
        <taxon>Bacillati</taxon>
        <taxon>Bacillota</taxon>
        <taxon>Clostridia</taxon>
        <taxon>Eubacteriales</taxon>
        <taxon>Clostridiaceae</taxon>
        <taxon>Clostridium</taxon>
    </lineage>
</organism>
<feature type="DNA-binding region" description="H-T-H motif" evidence="2">
    <location>
        <begin position="29"/>
        <end position="48"/>
    </location>
</feature>
<evidence type="ECO:0000259" key="3">
    <source>
        <dbReference type="PROSITE" id="PS50977"/>
    </source>
</evidence>
<dbReference type="InterPro" id="IPR009057">
    <property type="entry name" value="Homeodomain-like_sf"/>
</dbReference>
<dbReference type="EMBL" id="JACOOO010000037">
    <property type="protein sequence ID" value="MBC5630319.1"/>
    <property type="molecule type" value="Genomic_DNA"/>
</dbReference>
<comment type="caution">
    <text evidence="4">The sequence shown here is derived from an EMBL/GenBank/DDBJ whole genome shotgun (WGS) entry which is preliminary data.</text>
</comment>
<gene>
    <name evidence="4" type="ORF">H8S20_15765</name>
</gene>
<protein>
    <submittedName>
        <fullName evidence="4">TetR/AcrR family transcriptional regulator C-terminal domain-containing protein</fullName>
    </submittedName>
</protein>
<keyword evidence="1 2" id="KW-0238">DNA-binding</keyword>
<keyword evidence="5" id="KW-1185">Reference proteome</keyword>
<dbReference type="Pfam" id="PF14278">
    <property type="entry name" value="TetR_C_8"/>
    <property type="match status" value="1"/>
</dbReference>
<dbReference type="InterPro" id="IPR050624">
    <property type="entry name" value="HTH-type_Tx_Regulator"/>
</dbReference>
<accession>A0ABR7DFZ5</accession>
<dbReference type="InterPro" id="IPR001647">
    <property type="entry name" value="HTH_TetR"/>
</dbReference>
<proteinExistence type="predicted"/>
<reference evidence="4 5" key="1">
    <citation type="submission" date="2020-08" db="EMBL/GenBank/DDBJ databases">
        <title>Genome public.</title>
        <authorList>
            <person name="Liu C."/>
            <person name="Sun Q."/>
        </authorList>
    </citation>
    <scope>NUCLEOTIDE SEQUENCE [LARGE SCALE GENOMIC DNA]</scope>
    <source>
        <strain evidence="4 5">NSJ-6</strain>
    </source>
</reference>
<dbReference type="PROSITE" id="PS50977">
    <property type="entry name" value="HTH_TETR_2"/>
    <property type="match status" value="1"/>
</dbReference>
<dbReference type="RefSeq" id="WP_186860687.1">
    <property type="nucleotide sequence ID" value="NZ_JACOOO010000037.1"/>
</dbReference>
<dbReference type="Proteomes" id="UP000596929">
    <property type="component" value="Unassembled WGS sequence"/>
</dbReference>
<dbReference type="PANTHER" id="PTHR43479">
    <property type="entry name" value="ACREF/ENVCD OPERON REPRESSOR-RELATED"/>
    <property type="match status" value="1"/>
</dbReference>
<dbReference type="Gene3D" id="1.10.357.10">
    <property type="entry name" value="Tetracycline Repressor, domain 2"/>
    <property type="match status" value="1"/>
</dbReference>
<dbReference type="Pfam" id="PF00440">
    <property type="entry name" value="TetR_N"/>
    <property type="match status" value="1"/>
</dbReference>
<name>A0ABR7DFZ5_9CLOT</name>
<dbReference type="PANTHER" id="PTHR43479:SF7">
    <property type="entry name" value="TETR-FAMILY TRANSCRIPTIONAL REGULATOR"/>
    <property type="match status" value="1"/>
</dbReference>
<evidence type="ECO:0000313" key="4">
    <source>
        <dbReference type="EMBL" id="MBC5630319.1"/>
    </source>
</evidence>
<dbReference type="InterPro" id="IPR039532">
    <property type="entry name" value="TetR_C_Firmicutes"/>
</dbReference>
<evidence type="ECO:0000256" key="1">
    <source>
        <dbReference type="ARBA" id="ARBA00023125"/>
    </source>
</evidence>
<dbReference type="SUPFAM" id="SSF46689">
    <property type="entry name" value="Homeodomain-like"/>
    <property type="match status" value="1"/>
</dbReference>
<evidence type="ECO:0000313" key="5">
    <source>
        <dbReference type="Proteomes" id="UP000596929"/>
    </source>
</evidence>
<evidence type="ECO:0000256" key="2">
    <source>
        <dbReference type="PROSITE-ProRule" id="PRU00335"/>
    </source>
</evidence>